<dbReference type="Proteomes" id="UP000746690">
    <property type="component" value="Unassembled WGS sequence"/>
</dbReference>
<dbReference type="InterPro" id="IPR018760">
    <property type="entry name" value="DUF2326"/>
</dbReference>
<dbReference type="EMBL" id="JABBHF010000017">
    <property type="protein sequence ID" value="NMH89884.1"/>
    <property type="molecule type" value="Genomic_DNA"/>
</dbReference>
<evidence type="ECO:0000259" key="2">
    <source>
        <dbReference type="Pfam" id="PF10088"/>
    </source>
</evidence>
<proteinExistence type="predicted"/>
<sequence>MIRLKKLYTYPEITKPIEFKEGLNFILGEKDTSSNKTNGVGKSMSIEFLNFCLLRSQVGSRVLKIPKTILNPETQICLDLVINNKELTIIRTPKNHDNPEIIFYDNRVTFDNLNNALHYLNDLYYTNKSNINLNPSFRELINPSIRDERSEFKDIVSYFDTKTRVPSDYTPTLYMLDFDIASYRLAKSTIKEIDKLTGIISDLKKSLTRNNMTSLTDVRAEVNSLDGELEKLERELEELKTYESFETIEDELVDINLALNEMRSQQSYLKFSIQKIRSLPEIQKIDETDVLFIYEQFKEGLGGQLKKSFDQVNQFKEKIENFQNHIVNEKLKTLIAEHKKINKKIKTLDDERSRIMQVFDKQGIFKNLKQSLSIYHQRSEESSVIRAQLKSYDSNNKQKNALKSNKSTFVTRIDESIVSNEEKIRSFNSTISDIHEYIMGNRGCAFDILTINRDSYKDIVKFNMSIDYGGSHSVERAKVFIYDMSLLLNEYTKIKHPGFLVHDNIFDVDQDTLLRSLNFLYSIENPDSFQYILTLNSDKLDDKESIEFLDFDIHDYARAIFTKSNRFIIGDKYSELN</sequence>
<organism evidence="3 4">
    <name type="scientific">Flavivirga algicola</name>
    <dbReference type="NCBI Taxonomy" id="2729136"/>
    <lineage>
        <taxon>Bacteria</taxon>
        <taxon>Pseudomonadati</taxon>
        <taxon>Bacteroidota</taxon>
        <taxon>Flavobacteriia</taxon>
        <taxon>Flavobacteriales</taxon>
        <taxon>Flavobacteriaceae</taxon>
        <taxon>Flavivirga</taxon>
    </lineage>
</organism>
<evidence type="ECO:0000313" key="4">
    <source>
        <dbReference type="Proteomes" id="UP000746690"/>
    </source>
</evidence>
<dbReference type="Pfam" id="PF10088">
    <property type="entry name" value="DUF2326"/>
    <property type="match status" value="1"/>
</dbReference>
<gene>
    <name evidence="3" type="ORF">HHX25_20460</name>
</gene>
<feature type="coiled-coil region" evidence="1">
    <location>
        <begin position="305"/>
        <end position="351"/>
    </location>
</feature>
<feature type="domain" description="DUF2326" evidence="2">
    <location>
        <begin position="449"/>
        <end position="564"/>
    </location>
</feature>
<dbReference type="RefSeq" id="WP_169677284.1">
    <property type="nucleotide sequence ID" value="NZ_JABBHF010000017.1"/>
</dbReference>
<evidence type="ECO:0000256" key="1">
    <source>
        <dbReference type="SAM" id="Coils"/>
    </source>
</evidence>
<protein>
    <submittedName>
        <fullName evidence="3">DUF2326 domain-containing protein</fullName>
    </submittedName>
</protein>
<comment type="caution">
    <text evidence="3">The sequence shown here is derived from an EMBL/GenBank/DDBJ whole genome shotgun (WGS) entry which is preliminary data.</text>
</comment>
<keyword evidence="1" id="KW-0175">Coiled coil</keyword>
<feature type="coiled-coil region" evidence="1">
    <location>
        <begin position="215"/>
        <end position="265"/>
    </location>
</feature>
<accession>A0ABX1S631</accession>
<evidence type="ECO:0000313" key="3">
    <source>
        <dbReference type="EMBL" id="NMH89884.1"/>
    </source>
</evidence>
<keyword evidence="4" id="KW-1185">Reference proteome</keyword>
<name>A0ABX1S631_9FLAO</name>
<reference evidence="3 4" key="1">
    <citation type="submission" date="2020-04" db="EMBL/GenBank/DDBJ databases">
        <title>A Flavivirga sp. nov.</title>
        <authorList>
            <person name="Sun X."/>
        </authorList>
    </citation>
    <scope>NUCLEOTIDE SEQUENCE [LARGE SCALE GENOMIC DNA]</scope>
    <source>
        <strain evidence="3 4">Y03</strain>
    </source>
</reference>